<dbReference type="AlphaFoldDB" id="A0A364N909"/>
<evidence type="ECO:0000313" key="3">
    <source>
        <dbReference type="EMBL" id="RAR13795.1"/>
    </source>
</evidence>
<feature type="region of interest" description="Disordered" evidence="1">
    <location>
        <begin position="356"/>
        <end position="396"/>
    </location>
</feature>
<dbReference type="Proteomes" id="UP000249619">
    <property type="component" value="Unassembled WGS sequence"/>
</dbReference>
<reference evidence="4" key="1">
    <citation type="submission" date="2018-05" db="EMBL/GenBank/DDBJ databases">
        <title>Draft genome sequence of Stemphylium lycopersici strain CIDEFI 213.</title>
        <authorList>
            <person name="Medina R."/>
            <person name="Franco M.E.E."/>
            <person name="Lucentini C.G."/>
            <person name="Saparrat M.C.N."/>
            <person name="Balatti P.A."/>
        </authorList>
    </citation>
    <scope>NUCLEOTIDE SEQUENCE [LARGE SCALE GENOMIC DNA]</scope>
    <source>
        <strain evidence="4">CIDEFI 213</strain>
    </source>
</reference>
<feature type="chain" id="PRO_5016809335" evidence="2">
    <location>
        <begin position="22"/>
        <end position="594"/>
    </location>
</feature>
<accession>A0A364N909</accession>
<name>A0A364N909_STELY</name>
<feature type="compositionally biased region" description="Low complexity" evidence="1">
    <location>
        <begin position="385"/>
        <end position="396"/>
    </location>
</feature>
<gene>
    <name evidence="3" type="ORF">DDE83_002832</name>
</gene>
<feature type="compositionally biased region" description="Basic and acidic residues" evidence="1">
    <location>
        <begin position="297"/>
        <end position="308"/>
    </location>
</feature>
<feature type="signal peptide" evidence="2">
    <location>
        <begin position="1"/>
        <end position="21"/>
    </location>
</feature>
<proteinExistence type="predicted"/>
<dbReference type="EMBL" id="QGDH01000030">
    <property type="protein sequence ID" value="RAR13795.1"/>
    <property type="molecule type" value="Genomic_DNA"/>
</dbReference>
<evidence type="ECO:0000313" key="4">
    <source>
        <dbReference type="Proteomes" id="UP000249619"/>
    </source>
</evidence>
<evidence type="ECO:0000256" key="1">
    <source>
        <dbReference type="SAM" id="MobiDB-lite"/>
    </source>
</evidence>
<protein>
    <submittedName>
        <fullName evidence="3">Uncharacterized protein</fullName>
    </submittedName>
</protein>
<comment type="caution">
    <text evidence="3">The sequence shown here is derived from an EMBL/GenBank/DDBJ whole genome shotgun (WGS) entry which is preliminary data.</text>
</comment>
<keyword evidence="2" id="KW-0732">Signal</keyword>
<feature type="region of interest" description="Disordered" evidence="1">
    <location>
        <begin position="280"/>
        <end position="308"/>
    </location>
</feature>
<organism evidence="3 4">
    <name type="scientific">Stemphylium lycopersici</name>
    <name type="common">Tomato gray leaf spot disease fungus</name>
    <name type="synonym">Thyrospora lycopersici</name>
    <dbReference type="NCBI Taxonomy" id="183478"/>
    <lineage>
        <taxon>Eukaryota</taxon>
        <taxon>Fungi</taxon>
        <taxon>Dikarya</taxon>
        <taxon>Ascomycota</taxon>
        <taxon>Pezizomycotina</taxon>
        <taxon>Dothideomycetes</taxon>
        <taxon>Pleosporomycetidae</taxon>
        <taxon>Pleosporales</taxon>
        <taxon>Pleosporineae</taxon>
        <taxon>Pleosporaceae</taxon>
        <taxon>Stemphylium</taxon>
    </lineage>
</organism>
<dbReference type="OrthoDB" id="3688572at2759"/>
<keyword evidence="4" id="KW-1185">Reference proteome</keyword>
<sequence length="594" mass="66505">MKCLPKLLALLVIGLASLTDATIYESDGELVKHEINDSSIGISKTFWDMLGVQCPPDVQSCSSPFRCGVRVPYISKSNPFPIDTKMMEFSDDARNNRNCYEIPGVMFCKAGTRIRVNLSDLDGKKDGAHKNYMFVDLSGKKIHRHMACCEIWTKLDEELDLLANRASRIFNENLTRSVMGWWVAGGLASPALARGLPLLWIRDEKATYRIPFASMRCSSSGRISASASSVLHVPDWQDRCGESVLIPAKMRGAKAALPSDASDKVKKSLSRNSIPIQSLLNPELSASKQRSKPYPSRRKEATSPAEEKIAELPLPKELRDIVQVEAKEAYVYVAHHDLESYVGAYRDKYIDESQKAASDKAASQKGTSGRDTCEKNASPEEACGQHTSQHFASQQHASQNVPFQKGPFHIEHVARQNAAATETCKRPVEVNWEFIKEICQKPRASLKDVAAEANKPTVVVDWQCVETNSVDILPYIFVYIRFKEVRWFLKLGSGKLGGRIPFVIKEMVGPHAPSWATWITENKNVRTVQLWLKESTVDIILKSACLDEHDWECVPRYGIDACNEKISLKIDLGFARIWEKATWMVNVVVQSVES</sequence>
<evidence type="ECO:0000256" key="2">
    <source>
        <dbReference type="SAM" id="SignalP"/>
    </source>
</evidence>